<evidence type="ECO:0000313" key="2">
    <source>
        <dbReference type="EMBL" id="BAN00455.1"/>
    </source>
</evidence>
<dbReference type="KEGG" id="aym:YM304_01410"/>
<dbReference type="PANTHER" id="PTHR45982:SF1">
    <property type="entry name" value="REGULATOR OF CHROMOSOME CONDENSATION"/>
    <property type="match status" value="1"/>
</dbReference>
<dbReference type="PRINTS" id="PR00633">
    <property type="entry name" value="RCCNDNSATION"/>
</dbReference>
<dbReference type="Gene3D" id="2.130.10.30">
    <property type="entry name" value="Regulator of chromosome condensation 1/beta-lactamase-inhibitor protein II"/>
    <property type="match status" value="2"/>
</dbReference>
<gene>
    <name evidence="2" type="ORF">YM304_01410</name>
</gene>
<evidence type="ECO:0000313" key="3">
    <source>
        <dbReference type="Proteomes" id="UP000011863"/>
    </source>
</evidence>
<dbReference type="OrthoDB" id="4855196at2"/>
<reference evidence="2 3" key="1">
    <citation type="journal article" date="2013" name="Int. J. Syst. Evol. Microbiol.">
        <title>Ilumatobacter nonamiense sp. nov. and Ilumatobacter coccineum sp. nov., isolated from seashore sand.</title>
        <authorList>
            <person name="Matsumoto A."/>
            <person name="Kasai H."/>
            <person name="Matsuo Y."/>
            <person name="Shizuri Y."/>
            <person name="Ichikawa N."/>
            <person name="Fujita N."/>
            <person name="Omura S."/>
            <person name="Takahashi Y."/>
        </authorList>
    </citation>
    <scope>NUCLEOTIDE SEQUENCE [LARGE SCALE GENOMIC DNA]</scope>
    <source>
        <strain evidence="3">NBRC 103263 / KCTC 29153 / YM16-304</strain>
    </source>
</reference>
<dbReference type="AlphaFoldDB" id="A0A6C7E5C6"/>
<dbReference type="InterPro" id="IPR051553">
    <property type="entry name" value="Ran_GTPase-activating"/>
</dbReference>
<dbReference type="EMBL" id="AP012057">
    <property type="protein sequence ID" value="BAN00455.1"/>
    <property type="molecule type" value="Genomic_DNA"/>
</dbReference>
<name>A0A6C7E5C6_ILUCY</name>
<proteinExistence type="predicted"/>
<dbReference type="SUPFAM" id="SSF50985">
    <property type="entry name" value="RCC1/BLIP-II"/>
    <property type="match status" value="1"/>
</dbReference>
<evidence type="ECO:0000256" key="1">
    <source>
        <dbReference type="SAM" id="SignalP"/>
    </source>
</evidence>
<feature type="chain" id="PRO_5025609074" description="RCC1 repeat-containing protein" evidence="1">
    <location>
        <begin position="28"/>
        <end position="806"/>
    </location>
</feature>
<accession>A0A6C7E5C6</accession>
<dbReference type="GO" id="GO:0005737">
    <property type="term" value="C:cytoplasm"/>
    <property type="evidence" value="ECO:0007669"/>
    <property type="project" value="TreeGrafter"/>
</dbReference>
<dbReference type="PROSITE" id="PS50012">
    <property type="entry name" value="RCC1_3"/>
    <property type="match status" value="3"/>
</dbReference>
<dbReference type="GO" id="GO:0005085">
    <property type="term" value="F:guanyl-nucleotide exchange factor activity"/>
    <property type="evidence" value="ECO:0007669"/>
    <property type="project" value="TreeGrafter"/>
</dbReference>
<dbReference type="Pfam" id="PF13540">
    <property type="entry name" value="RCC1_2"/>
    <property type="match status" value="5"/>
</dbReference>
<dbReference type="InterPro" id="IPR000408">
    <property type="entry name" value="Reg_chr_condens"/>
</dbReference>
<dbReference type="PANTHER" id="PTHR45982">
    <property type="entry name" value="REGULATOR OF CHROMOSOME CONDENSATION"/>
    <property type="match status" value="1"/>
</dbReference>
<organism evidence="2 3">
    <name type="scientific">Ilumatobacter coccineus (strain NBRC 103263 / KCTC 29153 / YM16-304)</name>
    <dbReference type="NCBI Taxonomy" id="1313172"/>
    <lineage>
        <taxon>Bacteria</taxon>
        <taxon>Bacillati</taxon>
        <taxon>Actinomycetota</taxon>
        <taxon>Acidimicrobiia</taxon>
        <taxon>Acidimicrobiales</taxon>
        <taxon>Ilumatobacteraceae</taxon>
        <taxon>Ilumatobacter</taxon>
    </lineage>
</organism>
<feature type="signal peptide" evidence="1">
    <location>
        <begin position="1"/>
        <end position="27"/>
    </location>
</feature>
<keyword evidence="3" id="KW-1185">Reference proteome</keyword>
<dbReference type="RefSeq" id="WP_015439703.1">
    <property type="nucleotide sequence ID" value="NC_020520.1"/>
</dbReference>
<dbReference type="Proteomes" id="UP000011863">
    <property type="component" value="Chromosome"/>
</dbReference>
<protein>
    <recommendedName>
        <fullName evidence="4">RCC1 repeat-containing protein</fullName>
    </recommendedName>
</protein>
<keyword evidence="1" id="KW-0732">Signal</keyword>
<evidence type="ECO:0008006" key="4">
    <source>
        <dbReference type="Google" id="ProtNLM"/>
    </source>
</evidence>
<dbReference type="InterPro" id="IPR009091">
    <property type="entry name" value="RCC1/BLIP-II"/>
</dbReference>
<sequence>MKRIIAALAILATALAGLGIAPNPAGAEHADAPPGPDRAVASRLSSGHGNTCIILDNEQVRCFGSLYGTGVPGSGNIGDDETPDSVRTVDVGPGRTVKEVDGGQLFTCVLLDDGAVRCWGSGDAVLGVPDAPGGLGRSVEPTTVDPIELGAPAVAIASGNFSSCAILEGGDVRCWGEGGQGALGYGNTDDIGDDETPASVGPVDIGAGQTATAITVGRFHACAILDTGEVRCWGNDNTGTKYGDDEPASDAPVKDLGGNKAVAISAGWGSTCAIVESGDVWCWGGGLASRASTGTNTSLTSPAKMDLGAKTASSITVGFEHACVVFTDGTMSCWGEGSDGRLGYGNTDDIGLGTVATPNPPLSGGAVDVGAGRTVLTATGGQANTCALLDNLTVRCWGKGGTIGTGTNANVGDDELPSDVPVINYTGSAAYVPLSPARLADTRPGLDAPAGSPKGTVEAGGTIDVQVTGEGGIPDNDVYAVVLNVAMASPTGFGFVTAYPAGSSRPTAANLNVQDGNASNSVIVPVGDDGKVSLYTSGGGHLVVDTFGYFVQTGSSTSGRQIGVTPSRIFDTRPGTPQPGPKGKIGAGDTMEVQVTDTNGIPADGVSAVILNVTAVQANGPGFVTVFPGDEPQPGTANINVSTRTLTRPNTVIMPVSDAGTIKLFTSSGAFLVADVFGYFTDDTAVDTDDGLFVPLFPTRLLDSRETIGAVPADDTIDFAVTGEIGIPDTANGAVFNLAAAKGERGYVTGYPSDQSQPDTASLNVPDPTTNISNLAILPLTQPSGRMTLYTESGAQLIADTSGYFI</sequence>